<dbReference type="SUPFAM" id="SSF141868">
    <property type="entry name" value="EAL domain-like"/>
    <property type="match status" value="1"/>
</dbReference>
<protein>
    <submittedName>
        <fullName evidence="1">EAL domain-containing protein</fullName>
    </submittedName>
</protein>
<sequence length="237" mass="26473">MIVTLNNPYQSELLLLPARNLAGELQGLEVLTNFVGVGADVRIPTELVAPHLTAEEELILFQEKLALIDSCKLFFVQHQLIAWINITPVIGEFLLTDRNAASILDRYPFIEFTVNENYPGLNNGKDDLMLARMAIHFPMVLADYGAGAASNKAVFDGLFTRIVFDKGFIQQRVVEFSFEPFMRAILAQISPYCLSVMVAGVDDEDILRRMLPFSFSAMQGNLWAAVTAEQVTTLVQR</sequence>
<organism evidence="1 2">
    <name type="scientific">Lelliottia aquatilis</name>
    <dbReference type="NCBI Taxonomy" id="2080838"/>
    <lineage>
        <taxon>Bacteria</taxon>
        <taxon>Pseudomonadati</taxon>
        <taxon>Pseudomonadota</taxon>
        <taxon>Gammaproteobacteria</taxon>
        <taxon>Enterobacterales</taxon>
        <taxon>Enterobacteriaceae</taxon>
        <taxon>Lelliottia</taxon>
    </lineage>
</organism>
<dbReference type="InterPro" id="IPR035919">
    <property type="entry name" value="EAL_sf"/>
</dbReference>
<dbReference type="EMBL" id="PQVW01000004">
    <property type="protein sequence ID" value="POZ24253.1"/>
    <property type="molecule type" value="Genomic_DNA"/>
</dbReference>
<gene>
    <name evidence="1" type="ORF">C3712_08610</name>
</gene>
<accession>A0ABX5A454</accession>
<evidence type="ECO:0000313" key="1">
    <source>
        <dbReference type="EMBL" id="POZ24253.1"/>
    </source>
</evidence>
<keyword evidence="2" id="KW-1185">Reference proteome</keyword>
<dbReference type="Proteomes" id="UP000237025">
    <property type="component" value="Unassembled WGS sequence"/>
</dbReference>
<comment type="caution">
    <text evidence="1">The sequence shown here is derived from an EMBL/GenBank/DDBJ whole genome shotgun (WGS) entry which is preliminary data.</text>
</comment>
<reference evidence="1 2" key="1">
    <citation type="submission" date="2018-02" db="EMBL/GenBank/DDBJ databases">
        <title>Lelliotia aquatilis sp. nov., isolated from drinking water.</title>
        <authorList>
            <person name="Kaempfer P."/>
            <person name="Glaeser S."/>
            <person name="Exner M."/>
            <person name="Doijad S."/>
            <person name="Chakraborty T."/>
        </authorList>
    </citation>
    <scope>NUCLEOTIDE SEQUENCE [LARGE SCALE GENOMIC DNA]</scope>
    <source>
        <strain evidence="1 2">6331-17</strain>
    </source>
</reference>
<name>A0ABX5A454_9ENTR</name>
<dbReference type="RefSeq" id="WP_103946458.1">
    <property type="nucleotide sequence ID" value="NZ_PQVR01000002.1"/>
</dbReference>
<evidence type="ECO:0000313" key="2">
    <source>
        <dbReference type="Proteomes" id="UP000237025"/>
    </source>
</evidence>
<proteinExistence type="predicted"/>
<dbReference type="Gene3D" id="3.20.20.450">
    <property type="entry name" value="EAL domain"/>
    <property type="match status" value="1"/>
</dbReference>